<name>A0A2T7FVI0_9RHOB</name>
<dbReference type="Proteomes" id="UP000244817">
    <property type="component" value="Unassembled WGS sequence"/>
</dbReference>
<dbReference type="AlphaFoldDB" id="A0A2T7FVI0"/>
<keyword evidence="3" id="KW-1185">Reference proteome</keyword>
<evidence type="ECO:0000313" key="3">
    <source>
        <dbReference type="Proteomes" id="UP000244817"/>
    </source>
</evidence>
<keyword evidence="1" id="KW-0812">Transmembrane</keyword>
<sequence length="59" mass="6396">MRAGGAHVLKVVMEAGPQRMKIETMPVYLMLFAVIVKGFGKILSKFAFGGAAGERRKEA</sequence>
<reference evidence="2 3" key="1">
    <citation type="submission" date="2018-04" db="EMBL/GenBank/DDBJ databases">
        <title>Pelagivirga bohaiensis gen. nov., sp. nov., a bacterium isolated from the Bohai Sea.</title>
        <authorList>
            <person name="Ji X."/>
        </authorList>
    </citation>
    <scope>NUCLEOTIDE SEQUENCE [LARGE SCALE GENOMIC DNA]</scope>
    <source>
        <strain evidence="2 3">BH-SD16</strain>
    </source>
</reference>
<evidence type="ECO:0000256" key="1">
    <source>
        <dbReference type="SAM" id="Phobius"/>
    </source>
</evidence>
<proteinExistence type="predicted"/>
<keyword evidence="1" id="KW-1133">Transmembrane helix</keyword>
<organism evidence="2 3">
    <name type="scientific">Thalassorhabdomicrobium marinisediminis</name>
    <dbReference type="NCBI Taxonomy" id="2170577"/>
    <lineage>
        <taxon>Bacteria</taxon>
        <taxon>Pseudomonadati</taxon>
        <taxon>Pseudomonadota</taxon>
        <taxon>Alphaproteobacteria</taxon>
        <taxon>Rhodobacterales</taxon>
        <taxon>Paracoccaceae</taxon>
        <taxon>Thalassorhabdomicrobium</taxon>
    </lineage>
</organism>
<gene>
    <name evidence="2" type="ORF">DC363_12700</name>
</gene>
<protein>
    <submittedName>
        <fullName evidence="2">Uncharacterized protein</fullName>
    </submittedName>
</protein>
<accession>A0A2T7FVI0</accession>
<feature type="transmembrane region" description="Helical" evidence="1">
    <location>
        <begin position="27"/>
        <end position="48"/>
    </location>
</feature>
<comment type="caution">
    <text evidence="2">The sequence shown here is derived from an EMBL/GenBank/DDBJ whole genome shotgun (WGS) entry which is preliminary data.</text>
</comment>
<dbReference type="EMBL" id="QCYG01000007">
    <property type="protein sequence ID" value="PVA06157.1"/>
    <property type="molecule type" value="Genomic_DNA"/>
</dbReference>
<evidence type="ECO:0000313" key="2">
    <source>
        <dbReference type="EMBL" id="PVA06157.1"/>
    </source>
</evidence>
<keyword evidence="1" id="KW-0472">Membrane</keyword>